<dbReference type="EMBL" id="LGLV01000006">
    <property type="protein sequence ID" value="OBZ95539.1"/>
    <property type="molecule type" value="Genomic_DNA"/>
</dbReference>
<accession>A0A1C7P2S1</accession>
<dbReference type="GO" id="GO:0005886">
    <property type="term" value="C:plasma membrane"/>
    <property type="evidence" value="ECO:0007669"/>
    <property type="project" value="UniProtKB-SubCell"/>
</dbReference>
<evidence type="ECO:0000256" key="5">
    <source>
        <dbReference type="ARBA" id="ARBA00022692"/>
    </source>
</evidence>
<dbReference type="PATRIC" id="fig|1612624.7.peg.3343"/>
<dbReference type="GO" id="GO:0022857">
    <property type="term" value="F:transmembrane transporter activity"/>
    <property type="evidence" value="ECO:0007669"/>
    <property type="project" value="InterPro"/>
</dbReference>
<feature type="transmembrane region" description="Helical" evidence="8">
    <location>
        <begin position="367"/>
        <end position="384"/>
    </location>
</feature>
<feature type="transmembrane region" description="Helical" evidence="8">
    <location>
        <begin position="76"/>
        <end position="95"/>
    </location>
</feature>
<dbReference type="Gene3D" id="1.20.1250.20">
    <property type="entry name" value="MFS general substrate transporter like domains"/>
    <property type="match status" value="1"/>
</dbReference>
<dbReference type="InterPro" id="IPR050189">
    <property type="entry name" value="MFS_Efflux_Transporters"/>
</dbReference>
<evidence type="ECO:0000256" key="4">
    <source>
        <dbReference type="ARBA" id="ARBA00022475"/>
    </source>
</evidence>
<feature type="transmembrane region" description="Helical" evidence="8">
    <location>
        <begin position="269"/>
        <end position="289"/>
    </location>
</feature>
<evidence type="ECO:0000256" key="1">
    <source>
        <dbReference type="ARBA" id="ARBA00003279"/>
    </source>
</evidence>
<evidence type="ECO:0000313" key="10">
    <source>
        <dbReference type="EMBL" id="OBZ95539.1"/>
    </source>
</evidence>
<evidence type="ECO:0000313" key="11">
    <source>
        <dbReference type="Proteomes" id="UP000093111"/>
    </source>
</evidence>
<dbReference type="PROSITE" id="PS00216">
    <property type="entry name" value="SUGAR_TRANSPORT_1"/>
    <property type="match status" value="1"/>
</dbReference>
<dbReference type="InterPro" id="IPR020846">
    <property type="entry name" value="MFS_dom"/>
</dbReference>
<dbReference type="OrthoDB" id="9812221at2"/>
<keyword evidence="7 8" id="KW-0472">Membrane</keyword>
<keyword evidence="4" id="KW-1003">Cell membrane</keyword>
<dbReference type="Pfam" id="PF07690">
    <property type="entry name" value="MFS_1"/>
    <property type="match status" value="1"/>
</dbReference>
<evidence type="ECO:0000256" key="6">
    <source>
        <dbReference type="ARBA" id="ARBA00022989"/>
    </source>
</evidence>
<reference evidence="10 11" key="1">
    <citation type="journal article" date="2016" name="Syst. Appl. Microbiol.">
        <title>Pararhizobium polonicum sp. nov. isolated from tumors on stone fruit rootstocks.</title>
        <authorList>
            <person name="Pulawska J."/>
            <person name="Kuzmanovic N."/>
            <person name="Willems A."/>
            <person name="Pothier J.F."/>
        </authorList>
    </citation>
    <scope>NUCLEOTIDE SEQUENCE [LARGE SCALE GENOMIC DNA]</scope>
    <source>
        <strain evidence="10 11">F5.1</strain>
    </source>
</reference>
<feature type="transmembrane region" description="Helical" evidence="8">
    <location>
        <begin position="329"/>
        <end position="347"/>
    </location>
</feature>
<gene>
    <name evidence="10" type="ORF">ADU59_09015</name>
</gene>
<dbReference type="PROSITE" id="PS50850">
    <property type="entry name" value="MFS"/>
    <property type="match status" value="1"/>
</dbReference>
<sequence length="396" mass="41314">MPDRTLALKTTLLFIATLTIMAGTTIAPSLPAIEQTFASTPHVGIMSRMVLTLPSVFVALFAPLAGVLADRFGRKTLLIGSILLYGISGMSGLFVDNLTGLLLGRAILGLAIGGIMTIGTALVGDYFDGAARERYLGMQQAFTLLGGVVFVMAGGLLADVHWRAPFAIYAIALLILPAAAVFLVEPVRSGYQAVNVDDGAVLVNWPLVALLGLAAFLVNALFYTVPSQLPFFLRELGIAAASNAGYAIGGFNLAAALTALTFGRLRSRFGVSSILATGLALMAAGFWLLAQAGGIASILSALAVMGFGLGVVMPSIVSTTIMMAPLQSRGRIAGIMTASIFLGHFISPLASQPWIARLGFAATYRDIGFVLVTMAGLAAVTVSIQRRMTARKLRSS</sequence>
<evidence type="ECO:0000256" key="2">
    <source>
        <dbReference type="ARBA" id="ARBA00004651"/>
    </source>
</evidence>
<comment type="similarity">
    <text evidence="3">Belongs to the major facilitator superfamily. TCR/Tet family.</text>
</comment>
<dbReference type="InterPro" id="IPR005829">
    <property type="entry name" value="Sugar_transporter_CS"/>
</dbReference>
<dbReference type="PANTHER" id="PTHR43124:SF3">
    <property type="entry name" value="CHLORAMPHENICOL EFFLUX PUMP RV0191"/>
    <property type="match status" value="1"/>
</dbReference>
<dbReference type="SUPFAM" id="SSF103473">
    <property type="entry name" value="MFS general substrate transporter"/>
    <property type="match status" value="1"/>
</dbReference>
<feature type="transmembrane region" description="Helical" evidence="8">
    <location>
        <begin position="135"/>
        <end position="158"/>
    </location>
</feature>
<feature type="transmembrane region" description="Helical" evidence="8">
    <location>
        <begin position="295"/>
        <end position="317"/>
    </location>
</feature>
<keyword evidence="5 8" id="KW-0812">Transmembrane</keyword>
<comment type="subcellular location">
    <subcellularLocation>
        <location evidence="2">Cell membrane</location>
        <topology evidence="2">Multi-pass membrane protein</topology>
    </subcellularLocation>
</comment>
<feature type="transmembrane region" description="Helical" evidence="8">
    <location>
        <begin position="45"/>
        <end position="69"/>
    </location>
</feature>
<proteinExistence type="inferred from homology"/>
<dbReference type="STRING" id="1612624.ADU59_09015"/>
<comment type="caution">
    <text evidence="10">The sequence shown here is derived from an EMBL/GenBank/DDBJ whole genome shotgun (WGS) entry which is preliminary data.</text>
</comment>
<name>A0A1C7P2S1_9HYPH</name>
<feature type="transmembrane region" description="Helical" evidence="8">
    <location>
        <begin position="244"/>
        <end position="262"/>
    </location>
</feature>
<keyword evidence="6 8" id="KW-1133">Transmembrane helix</keyword>
<dbReference type="CDD" id="cd17473">
    <property type="entry name" value="MFS_arabinose_efflux_permease_like"/>
    <property type="match status" value="1"/>
</dbReference>
<evidence type="ECO:0000256" key="8">
    <source>
        <dbReference type="SAM" id="Phobius"/>
    </source>
</evidence>
<feature type="transmembrane region" description="Helical" evidence="8">
    <location>
        <begin position="101"/>
        <end position="123"/>
    </location>
</feature>
<feature type="transmembrane region" description="Helical" evidence="8">
    <location>
        <begin position="205"/>
        <end position="224"/>
    </location>
</feature>
<protein>
    <submittedName>
        <fullName evidence="10">MFS transporter</fullName>
    </submittedName>
</protein>
<dbReference type="PANTHER" id="PTHR43124">
    <property type="entry name" value="PURINE EFFLUX PUMP PBUE"/>
    <property type="match status" value="1"/>
</dbReference>
<dbReference type="InterPro" id="IPR036259">
    <property type="entry name" value="MFS_trans_sf"/>
</dbReference>
<dbReference type="InterPro" id="IPR011701">
    <property type="entry name" value="MFS"/>
</dbReference>
<evidence type="ECO:0000256" key="7">
    <source>
        <dbReference type="ARBA" id="ARBA00023136"/>
    </source>
</evidence>
<dbReference type="RefSeq" id="WP_068953783.1">
    <property type="nucleotide sequence ID" value="NZ_LGLV01000006.1"/>
</dbReference>
<feature type="transmembrane region" description="Helical" evidence="8">
    <location>
        <begin position="164"/>
        <end position="184"/>
    </location>
</feature>
<evidence type="ECO:0000259" key="9">
    <source>
        <dbReference type="PROSITE" id="PS50850"/>
    </source>
</evidence>
<feature type="domain" description="Major facilitator superfamily (MFS) profile" evidence="9">
    <location>
        <begin position="5"/>
        <end position="391"/>
    </location>
</feature>
<dbReference type="InterPro" id="IPR001958">
    <property type="entry name" value="Tet-R_TetA/multi-R_MdtG-like"/>
</dbReference>
<dbReference type="Proteomes" id="UP000093111">
    <property type="component" value="Unassembled WGS sequence"/>
</dbReference>
<organism evidence="10 11">
    <name type="scientific">Pararhizobium polonicum</name>
    <dbReference type="NCBI Taxonomy" id="1612624"/>
    <lineage>
        <taxon>Bacteria</taxon>
        <taxon>Pseudomonadati</taxon>
        <taxon>Pseudomonadota</taxon>
        <taxon>Alphaproteobacteria</taxon>
        <taxon>Hyphomicrobiales</taxon>
        <taxon>Rhizobiaceae</taxon>
        <taxon>Rhizobium/Agrobacterium group</taxon>
        <taxon>Pararhizobium</taxon>
    </lineage>
</organism>
<dbReference type="AlphaFoldDB" id="A0A1C7P2S1"/>
<evidence type="ECO:0000256" key="3">
    <source>
        <dbReference type="ARBA" id="ARBA00007520"/>
    </source>
</evidence>
<keyword evidence="11" id="KW-1185">Reference proteome</keyword>
<dbReference type="PRINTS" id="PR01035">
    <property type="entry name" value="TCRTETA"/>
</dbReference>
<feature type="transmembrane region" description="Helical" evidence="8">
    <location>
        <begin position="12"/>
        <end position="33"/>
    </location>
</feature>
<comment type="function">
    <text evidence="1">Resistance to tetracycline by an active tetracycline efflux. This is an energy-dependent process that decreases the accumulation of the antibiotic in whole cells. This protein functions as a metal-tetracycline/H(+) antiporter.</text>
</comment>